<evidence type="ECO:0000313" key="2">
    <source>
        <dbReference type="Proteomes" id="UP000789524"/>
    </source>
</evidence>
<organism evidence="1 2">
    <name type="scientific">Danaus chrysippus</name>
    <name type="common">African queen</name>
    <dbReference type="NCBI Taxonomy" id="151541"/>
    <lineage>
        <taxon>Eukaryota</taxon>
        <taxon>Metazoa</taxon>
        <taxon>Ecdysozoa</taxon>
        <taxon>Arthropoda</taxon>
        <taxon>Hexapoda</taxon>
        <taxon>Insecta</taxon>
        <taxon>Pterygota</taxon>
        <taxon>Neoptera</taxon>
        <taxon>Endopterygota</taxon>
        <taxon>Lepidoptera</taxon>
        <taxon>Glossata</taxon>
        <taxon>Ditrysia</taxon>
        <taxon>Papilionoidea</taxon>
        <taxon>Nymphalidae</taxon>
        <taxon>Danainae</taxon>
        <taxon>Danaini</taxon>
        <taxon>Danaina</taxon>
        <taxon>Danaus</taxon>
        <taxon>Anosia</taxon>
    </lineage>
</organism>
<protein>
    <submittedName>
        <fullName evidence="1">(African queen) hypothetical protein</fullName>
    </submittedName>
</protein>
<comment type="caution">
    <text evidence="1">The sequence shown here is derived from an EMBL/GenBank/DDBJ whole genome shotgun (WGS) entry which is preliminary data.</text>
</comment>
<dbReference type="EMBL" id="CAKASE010000057">
    <property type="protein sequence ID" value="CAG9566873.1"/>
    <property type="molecule type" value="Genomic_DNA"/>
</dbReference>
<evidence type="ECO:0000313" key="1">
    <source>
        <dbReference type="EMBL" id="CAG9566873.1"/>
    </source>
</evidence>
<reference evidence="1" key="1">
    <citation type="submission" date="2021-09" db="EMBL/GenBank/DDBJ databases">
        <authorList>
            <person name="Martin H S."/>
        </authorList>
    </citation>
    <scope>NUCLEOTIDE SEQUENCE</scope>
</reference>
<dbReference type="Proteomes" id="UP000789524">
    <property type="component" value="Unassembled WGS sequence"/>
</dbReference>
<name>A0A8J2W242_9NEOP</name>
<accession>A0A8J2W242</accession>
<keyword evidence="2" id="KW-1185">Reference proteome</keyword>
<dbReference type="AlphaFoldDB" id="A0A8J2W242"/>
<gene>
    <name evidence="1" type="ORF">DCHRY22_LOCUS7449</name>
</gene>
<proteinExistence type="predicted"/>
<sequence length="80" mass="8799">MCHNRDVASINVTMWVGGSFEFNERSQVGYYLDDYRRVLISSCSSFDVGGDAPDGRVSSCVVIKRWLRVACAGAQCGSIE</sequence>